<dbReference type="InterPro" id="IPR032675">
    <property type="entry name" value="LRR_dom_sf"/>
</dbReference>
<gene>
    <name evidence="1" type="ORF">FB45DRAFT_1057140</name>
</gene>
<accession>A0AAD7FSD4</accession>
<protein>
    <recommendedName>
        <fullName evidence="3">F-box domain-containing protein</fullName>
    </recommendedName>
</protein>
<reference evidence="1" key="1">
    <citation type="submission" date="2023-03" db="EMBL/GenBank/DDBJ databases">
        <title>Massive genome expansion in bonnet fungi (Mycena s.s.) driven by repeated elements and novel gene families across ecological guilds.</title>
        <authorList>
            <consortium name="Lawrence Berkeley National Laboratory"/>
            <person name="Harder C.B."/>
            <person name="Miyauchi S."/>
            <person name="Viragh M."/>
            <person name="Kuo A."/>
            <person name="Thoen E."/>
            <person name="Andreopoulos B."/>
            <person name="Lu D."/>
            <person name="Skrede I."/>
            <person name="Drula E."/>
            <person name="Henrissat B."/>
            <person name="Morin E."/>
            <person name="Kohler A."/>
            <person name="Barry K."/>
            <person name="LaButti K."/>
            <person name="Morin E."/>
            <person name="Salamov A."/>
            <person name="Lipzen A."/>
            <person name="Mereny Z."/>
            <person name="Hegedus B."/>
            <person name="Baldrian P."/>
            <person name="Stursova M."/>
            <person name="Weitz H."/>
            <person name="Taylor A."/>
            <person name="Grigoriev I.V."/>
            <person name="Nagy L.G."/>
            <person name="Martin F."/>
            <person name="Kauserud H."/>
        </authorList>
    </citation>
    <scope>NUCLEOTIDE SEQUENCE</scope>
    <source>
        <strain evidence="1">9284</strain>
    </source>
</reference>
<organism evidence="1 2">
    <name type="scientific">Roridomyces roridus</name>
    <dbReference type="NCBI Taxonomy" id="1738132"/>
    <lineage>
        <taxon>Eukaryota</taxon>
        <taxon>Fungi</taxon>
        <taxon>Dikarya</taxon>
        <taxon>Basidiomycota</taxon>
        <taxon>Agaricomycotina</taxon>
        <taxon>Agaricomycetes</taxon>
        <taxon>Agaricomycetidae</taxon>
        <taxon>Agaricales</taxon>
        <taxon>Marasmiineae</taxon>
        <taxon>Mycenaceae</taxon>
        <taxon>Roridomyces</taxon>
    </lineage>
</organism>
<dbReference type="SUPFAM" id="SSF52047">
    <property type="entry name" value="RNI-like"/>
    <property type="match status" value="1"/>
</dbReference>
<name>A0AAD7FSD4_9AGAR</name>
<evidence type="ECO:0000313" key="2">
    <source>
        <dbReference type="Proteomes" id="UP001221142"/>
    </source>
</evidence>
<dbReference type="EMBL" id="JARKIF010000007">
    <property type="protein sequence ID" value="KAJ7635270.1"/>
    <property type="molecule type" value="Genomic_DNA"/>
</dbReference>
<dbReference type="Gene3D" id="3.80.10.10">
    <property type="entry name" value="Ribonuclease Inhibitor"/>
    <property type="match status" value="1"/>
</dbReference>
<sequence>MERTLHIPELLDIICAYLVPDKAHLLGRGRGDLAALARTCKTFHDPALDALWRIQFELAPALSLFPEDLWVRFDPPASWSARGFKALQTLVLHCPTSHLFPNLREIQWIGEHSNIAGALNLFSAPRLTCVGATPGESETEIAHLRSLGHGWPELTHLALSTRKPAFSSSILDATFDALGALTRLQSFSGDNIDLKIFNRLSQLPNLKHVEATMVGFECFPDHPSHADPPFSALERLSGTMEPDNLIQILSATSGRPLTSIEIIFDAGSGIPFSTSSTIANVYGPLGTHCVPSSLSTLSIKDEYLWGNTTNTVFPDSPEGYAIGPQTLRLLLPFTNLKSLVLEPYHGFELDDDTLRDMASQAWGQLEELTIAACAPLRCGFDYPPVTLNGVQHLARHCQRLKMLTLLFDASEIPALNEQCVQRTLNELNVSFSAIEDPTEVALFLEALFPTMNSIMARFCVPEDEDESTLWDEVRDHVKAIRRE</sequence>
<dbReference type="Proteomes" id="UP001221142">
    <property type="component" value="Unassembled WGS sequence"/>
</dbReference>
<dbReference type="AlphaFoldDB" id="A0AAD7FSD4"/>
<comment type="caution">
    <text evidence="1">The sequence shown here is derived from an EMBL/GenBank/DDBJ whole genome shotgun (WGS) entry which is preliminary data.</text>
</comment>
<keyword evidence="2" id="KW-1185">Reference proteome</keyword>
<evidence type="ECO:0008006" key="3">
    <source>
        <dbReference type="Google" id="ProtNLM"/>
    </source>
</evidence>
<proteinExistence type="predicted"/>
<evidence type="ECO:0000313" key="1">
    <source>
        <dbReference type="EMBL" id="KAJ7635270.1"/>
    </source>
</evidence>